<organism evidence="1 2">
    <name type="scientific">Hyalomma asiaticum</name>
    <name type="common">Tick</name>
    <dbReference type="NCBI Taxonomy" id="266040"/>
    <lineage>
        <taxon>Eukaryota</taxon>
        <taxon>Metazoa</taxon>
        <taxon>Ecdysozoa</taxon>
        <taxon>Arthropoda</taxon>
        <taxon>Chelicerata</taxon>
        <taxon>Arachnida</taxon>
        <taxon>Acari</taxon>
        <taxon>Parasitiformes</taxon>
        <taxon>Ixodida</taxon>
        <taxon>Ixodoidea</taxon>
        <taxon>Ixodidae</taxon>
        <taxon>Hyalomminae</taxon>
        <taxon>Hyalomma</taxon>
    </lineage>
</organism>
<comment type="caution">
    <text evidence="1">The sequence shown here is derived from an EMBL/GenBank/DDBJ whole genome shotgun (WGS) entry which is preliminary data.</text>
</comment>
<evidence type="ECO:0000313" key="2">
    <source>
        <dbReference type="Proteomes" id="UP000821845"/>
    </source>
</evidence>
<keyword evidence="2" id="KW-1185">Reference proteome</keyword>
<proteinExistence type="predicted"/>
<accession>A0ACB7SJ50</accession>
<protein>
    <submittedName>
        <fullName evidence="1">Uncharacterized protein</fullName>
    </submittedName>
</protein>
<evidence type="ECO:0000313" key="1">
    <source>
        <dbReference type="EMBL" id="KAH6933944.1"/>
    </source>
</evidence>
<dbReference type="EMBL" id="CM023484">
    <property type="protein sequence ID" value="KAH6933944.1"/>
    <property type="molecule type" value="Genomic_DNA"/>
</dbReference>
<dbReference type="Proteomes" id="UP000821845">
    <property type="component" value="Chromosome 4"/>
</dbReference>
<name>A0ACB7SJ50_HYAAI</name>
<gene>
    <name evidence="1" type="ORF">HPB50_019136</name>
</gene>
<reference evidence="1" key="1">
    <citation type="submission" date="2020-05" db="EMBL/GenBank/DDBJ databases">
        <title>Large-scale comparative analyses of tick genomes elucidate their genetic diversity and vector capacities.</title>
        <authorList>
            <person name="Jia N."/>
            <person name="Wang J."/>
            <person name="Shi W."/>
            <person name="Du L."/>
            <person name="Sun Y."/>
            <person name="Zhan W."/>
            <person name="Jiang J."/>
            <person name="Wang Q."/>
            <person name="Zhang B."/>
            <person name="Ji P."/>
            <person name="Sakyi L.B."/>
            <person name="Cui X."/>
            <person name="Yuan T."/>
            <person name="Jiang B."/>
            <person name="Yang W."/>
            <person name="Lam T.T.-Y."/>
            <person name="Chang Q."/>
            <person name="Ding S."/>
            <person name="Wang X."/>
            <person name="Zhu J."/>
            <person name="Ruan X."/>
            <person name="Zhao L."/>
            <person name="Wei J."/>
            <person name="Que T."/>
            <person name="Du C."/>
            <person name="Cheng J."/>
            <person name="Dai P."/>
            <person name="Han X."/>
            <person name="Huang E."/>
            <person name="Gao Y."/>
            <person name="Liu J."/>
            <person name="Shao H."/>
            <person name="Ye R."/>
            <person name="Li L."/>
            <person name="Wei W."/>
            <person name="Wang X."/>
            <person name="Wang C."/>
            <person name="Yang T."/>
            <person name="Huo Q."/>
            <person name="Li W."/>
            <person name="Guo W."/>
            <person name="Chen H."/>
            <person name="Zhou L."/>
            <person name="Ni X."/>
            <person name="Tian J."/>
            <person name="Zhou Y."/>
            <person name="Sheng Y."/>
            <person name="Liu T."/>
            <person name="Pan Y."/>
            <person name="Xia L."/>
            <person name="Li J."/>
            <person name="Zhao F."/>
            <person name="Cao W."/>
        </authorList>
    </citation>
    <scope>NUCLEOTIDE SEQUENCE</scope>
    <source>
        <strain evidence="1">Hyas-2018</strain>
    </source>
</reference>
<sequence length="239" mass="26838">MRWSWNAAIHAIAKFRPEQYCGGALISDHHVLTAAHCIEKRTSDGIRVHLGSRRRSTLDKGELAMSVKEMCIHQNYSGSVSEHLHRLLTKTEKISFSNARFRISVVYVKLAKKTQKHKFSRTLFHVVPQFDTQEFIGKAHGLLSKNKCLKYFDITLSDEVLCAPHDGGSLCEGDSGAPVMQNIGGHWFLQGVLSGGPPKCGDSTLPMVFTRVASFMDNFINPYLKAKTRETKKKFCTLK</sequence>